<dbReference type="Proteomes" id="UP000230605">
    <property type="component" value="Chromosome 1"/>
</dbReference>
<evidence type="ECO:0000313" key="3">
    <source>
        <dbReference type="Proteomes" id="UP000230605"/>
    </source>
</evidence>
<evidence type="ECO:0000313" key="2">
    <source>
        <dbReference type="EMBL" id="WPA97338.1"/>
    </source>
</evidence>
<reference evidence="2 4" key="2">
    <citation type="submission" date="2023-09" db="EMBL/GenBank/DDBJ databases">
        <title>Complete-Gapless Cercospora beticola genome.</title>
        <authorList>
            <person name="Wyatt N.A."/>
            <person name="Spanner R.E."/>
            <person name="Bolton M.D."/>
        </authorList>
    </citation>
    <scope>NUCLEOTIDE SEQUENCE [LARGE SCALE GENOMIC DNA]</scope>
    <source>
        <strain evidence="2">Cb09-40</strain>
    </source>
</reference>
<evidence type="ECO:0000313" key="1">
    <source>
        <dbReference type="EMBL" id="PIB01216.1"/>
    </source>
</evidence>
<protein>
    <submittedName>
        <fullName evidence="1">Uncharacterized protein</fullName>
    </submittedName>
</protein>
<sequence length="193" mass="21703">MEQIHNAIAAQEDIRAHGAANELFTNEIQRLKQLPPLNPGDPKSIKMAVDEFDEALEIWSEVVVANVRDHTERNTRRFRSCYFDYHSLNFARMPEVVLPLAPTEAAKRGLVKGIGNLLKELRKLLEDEEFQILEPELRERVRECVETEKCGRRAMLAMAIETYASVAESSTAESSAAASPAVVEKNYDSAVDC</sequence>
<dbReference type="EMBL" id="LKMD01000100">
    <property type="protein sequence ID" value="PIB01216.1"/>
    <property type="molecule type" value="Genomic_DNA"/>
</dbReference>
<dbReference type="AlphaFoldDB" id="A0A2G5I8N4"/>
<name>A0A2G5I8N4_CERBT</name>
<accession>A0A2G5I8N4</accession>
<evidence type="ECO:0000313" key="4">
    <source>
        <dbReference type="Proteomes" id="UP001302367"/>
    </source>
</evidence>
<dbReference type="Proteomes" id="UP001302367">
    <property type="component" value="Chromosome 1"/>
</dbReference>
<dbReference type="OrthoDB" id="10309588at2759"/>
<organism evidence="1 3">
    <name type="scientific">Cercospora beticola</name>
    <name type="common">Sugarbeet leaf spot fungus</name>
    <dbReference type="NCBI Taxonomy" id="122368"/>
    <lineage>
        <taxon>Eukaryota</taxon>
        <taxon>Fungi</taxon>
        <taxon>Dikarya</taxon>
        <taxon>Ascomycota</taxon>
        <taxon>Pezizomycotina</taxon>
        <taxon>Dothideomycetes</taxon>
        <taxon>Dothideomycetidae</taxon>
        <taxon>Mycosphaerellales</taxon>
        <taxon>Mycosphaerellaceae</taxon>
        <taxon>Cercospora</taxon>
    </lineage>
</organism>
<dbReference type="EMBL" id="CP134184">
    <property type="protein sequence ID" value="WPA97338.1"/>
    <property type="molecule type" value="Genomic_DNA"/>
</dbReference>
<reference evidence="1 3" key="1">
    <citation type="submission" date="2015-10" db="EMBL/GenBank/DDBJ databases">
        <title>The cercosporin biosynthetic gene cluster was horizontally transferred to several fungal lineages and shown to be expanded in Cercospora beticola based on microsynteny with recipient genomes.</title>
        <authorList>
            <person name="De Jonge R."/>
            <person name="Ebert M.K."/>
            <person name="Suttle J.C."/>
            <person name="Jurick Ii W.M."/>
            <person name="Secor G.A."/>
            <person name="Thomma B.P."/>
            <person name="Van De Peer Y."/>
            <person name="Bolton M.D."/>
        </authorList>
    </citation>
    <scope>NUCLEOTIDE SEQUENCE [LARGE SCALE GENOMIC DNA]</scope>
    <source>
        <strain evidence="1 3">09-40</strain>
    </source>
</reference>
<gene>
    <name evidence="1" type="ORF">CB0940_01882</name>
    <name evidence="2" type="ORF">RHO25_001947</name>
</gene>
<proteinExistence type="predicted"/>
<keyword evidence="4" id="KW-1185">Reference proteome</keyword>